<dbReference type="SUPFAM" id="SSF51126">
    <property type="entry name" value="Pectin lyase-like"/>
    <property type="match status" value="1"/>
</dbReference>
<name>A0A6M3X887_9ZZZZ</name>
<dbReference type="Gene3D" id="2.160.20.10">
    <property type="entry name" value="Single-stranded right-handed beta-helix, Pectin lyase-like"/>
    <property type="match status" value="1"/>
</dbReference>
<dbReference type="InterPro" id="IPR011050">
    <property type="entry name" value="Pectin_lyase_fold/virulence"/>
</dbReference>
<protein>
    <submittedName>
        <fullName evidence="1">Uncharacterized protein</fullName>
    </submittedName>
</protein>
<evidence type="ECO:0000313" key="1">
    <source>
        <dbReference type="EMBL" id="QJH92905.1"/>
    </source>
</evidence>
<sequence>MKKYLSFVICLLLLFSFSISSYAQDPFAKIITAIGTNKATLTLSMQNNITDDLIIPSNIDIRFNQSGSLNISSGKKVTMRVPEAGLYQIFYGEGTVEFTGGKEVYPEWWGAKADGIVLSVSALNKALASVVSCISATIRLQAGIYVCEDQIKLWDGSHMIGAGAFQTTLLRMGGSGHFIVMVSGQRAGGLLLEDFFVNGDNYGTDLDGINLGAENPGVTDYSLTSLINRVNISYCTGYGMDIYFGMAWVTNIQVGLCKRGFRATGTALYGYGFSIAGNEYEDVVIEAHQSVIFGLETEGRDTSDQPTISIIKVDANEVSLHHVTTSHTAQRLAAIEVDGTSGRGYDFVATQIYNGGGVTAPQYTIYDTKASVNIANTGVAGEGVPYYSNHSLPSVVQSTEAEVYSKAQKFFSRTGLVSVPTATPTTLYSLLSGETGLFLAYSEANPTIRSLCLVGRTLTNVFLTAINEVSIALSLSTYDIQATHTLGSTLTDVRYTFIKM</sequence>
<dbReference type="EMBL" id="MT143930">
    <property type="protein sequence ID" value="QJH92905.1"/>
    <property type="molecule type" value="Genomic_DNA"/>
</dbReference>
<gene>
    <name evidence="1" type="ORF">MM171A02262_0004</name>
</gene>
<dbReference type="InterPro" id="IPR012334">
    <property type="entry name" value="Pectin_lyas_fold"/>
</dbReference>
<accession>A0A6M3X887</accession>
<proteinExistence type="predicted"/>
<reference evidence="1" key="1">
    <citation type="submission" date="2020-03" db="EMBL/GenBank/DDBJ databases">
        <title>The deep terrestrial virosphere.</title>
        <authorList>
            <person name="Holmfeldt K."/>
            <person name="Nilsson E."/>
            <person name="Simone D."/>
            <person name="Lopez-Fernandez M."/>
            <person name="Wu X."/>
            <person name="de Brujin I."/>
            <person name="Lundin D."/>
            <person name="Andersson A."/>
            <person name="Bertilsson S."/>
            <person name="Dopson M."/>
        </authorList>
    </citation>
    <scope>NUCLEOTIDE SEQUENCE</scope>
    <source>
        <strain evidence="1">MM171A02262</strain>
    </source>
</reference>
<organism evidence="1">
    <name type="scientific">viral metagenome</name>
    <dbReference type="NCBI Taxonomy" id="1070528"/>
    <lineage>
        <taxon>unclassified sequences</taxon>
        <taxon>metagenomes</taxon>
        <taxon>organismal metagenomes</taxon>
    </lineage>
</organism>
<dbReference type="AlphaFoldDB" id="A0A6M3X887"/>